<dbReference type="GO" id="GO:0005524">
    <property type="term" value="F:ATP binding"/>
    <property type="evidence" value="ECO:0007669"/>
    <property type="project" value="UniProtKB-KW"/>
</dbReference>
<feature type="domain" description="Response regulatory" evidence="9">
    <location>
        <begin position="7"/>
        <end position="124"/>
    </location>
</feature>
<evidence type="ECO:0000256" key="8">
    <source>
        <dbReference type="PROSITE-ProRule" id="PRU00169"/>
    </source>
</evidence>
<evidence type="ECO:0000259" key="9">
    <source>
        <dbReference type="PROSITE" id="PS50110"/>
    </source>
</evidence>
<evidence type="ECO:0000313" key="12">
    <source>
        <dbReference type="Proteomes" id="UP000279959"/>
    </source>
</evidence>
<dbReference type="GO" id="GO:0004673">
    <property type="term" value="F:protein histidine kinase activity"/>
    <property type="evidence" value="ECO:0007669"/>
    <property type="project" value="UniProtKB-EC"/>
</dbReference>
<comment type="catalytic activity">
    <reaction evidence="1">
        <text>ATP + protein L-histidine = ADP + protein N-phospho-L-histidine.</text>
        <dbReference type="EC" id="2.7.13.3"/>
    </reaction>
</comment>
<dbReference type="InterPro" id="IPR013656">
    <property type="entry name" value="PAS_4"/>
</dbReference>
<organism evidence="11 12">
    <name type="scientific">Sphingobium amiense</name>
    <dbReference type="NCBI Taxonomy" id="135719"/>
    <lineage>
        <taxon>Bacteria</taxon>
        <taxon>Pseudomonadati</taxon>
        <taxon>Pseudomonadota</taxon>
        <taxon>Alphaproteobacteria</taxon>
        <taxon>Sphingomonadales</taxon>
        <taxon>Sphingomonadaceae</taxon>
        <taxon>Sphingobium</taxon>
    </lineage>
</organism>
<keyword evidence="4" id="KW-0808">Transferase</keyword>
<sequence length="620" mass="67024">MLPEKTKILAVDDIEDNLTALEALLSGEGIELVKARSGAQALEMLLVEDVALALLDVQMPGMDGFELAELMRGTERTRRVPIIFLTAVGRDEQRRFRGYESGAIDYLVKPVDPDIVRAKVALFVELFRQRQELARERDQHAAALARNQAHTDNSPLAIVEFDAGQHIVSWSAGAERMFGWRASEVAGFRALELDWLDPEDAAAFGALIGEMIAGRQLRAMQPLRMRTSVGVTIDCECYCSALLDGRGRLLSVNVQILDVTERKRAEDTQRLLIGELNHRVKNTLASVQAIAVQTLRHSSGPSDFAPTFTGRIHALARAHSLLSSTTWQGASLRELIEGQLDIGTVNPTQLLMDGPELELAPELALHVALILHELVTNAHKYGALSTATGSVSLVWGIDADQLQIVWREQGGPPVLPATRKGFGTALIERSLKAEGGSARVDHAQDGIVWTLTLPHSPRISRVTPPRPKEEPLLVEIIDSDRQLAGRSVLIIEDEPLVAMEIADLLEERGARVSGIAASQMEALAAIADGGIDAALLDGNLQGRSVETVAAALAEAAIPFAFVTGYGRENLPDGFERHMILTKPFSRDALLRCAAMLFAGHPTDVPAGIIDVAVLPGSGAA</sequence>
<dbReference type="Gene3D" id="3.40.50.2300">
    <property type="match status" value="2"/>
</dbReference>
<dbReference type="PROSITE" id="PS50110">
    <property type="entry name" value="RESPONSE_REGULATORY"/>
    <property type="match status" value="2"/>
</dbReference>
<dbReference type="EC" id="2.7.13.3" evidence="2"/>
<dbReference type="PANTHER" id="PTHR41523:SF8">
    <property type="entry name" value="ETHYLENE RESPONSE SENSOR PROTEIN"/>
    <property type="match status" value="1"/>
</dbReference>
<dbReference type="InterPro" id="IPR036890">
    <property type="entry name" value="HATPase_C_sf"/>
</dbReference>
<evidence type="ECO:0000259" key="10">
    <source>
        <dbReference type="PROSITE" id="PS50112"/>
    </source>
</evidence>
<dbReference type="Proteomes" id="UP000279959">
    <property type="component" value="Chromosome"/>
</dbReference>
<evidence type="ECO:0000256" key="4">
    <source>
        <dbReference type="ARBA" id="ARBA00022679"/>
    </source>
</evidence>
<dbReference type="Pfam" id="PF00072">
    <property type="entry name" value="Response_reg"/>
    <property type="match status" value="2"/>
</dbReference>
<dbReference type="SUPFAM" id="SSF55874">
    <property type="entry name" value="ATPase domain of HSP90 chaperone/DNA topoisomerase II/histidine kinase"/>
    <property type="match status" value="1"/>
</dbReference>
<dbReference type="KEGG" id="sami:SAMIE_1005370"/>
<dbReference type="SUPFAM" id="SSF55785">
    <property type="entry name" value="PYP-like sensor domain (PAS domain)"/>
    <property type="match status" value="1"/>
</dbReference>
<dbReference type="Gene3D" id="3.30.565.10">
    <property type="entry name" value="Histidine kinase-like ATPase, C-terminal domain"/>
    <property type="match status" value="1"/>
</dbReference>
<dbReference type="PROSITE" id="PS50112">
    <property type="entry name" value="PAS"/>
    <property type="match status" value="1"/>
</dbReference>
<name>A0A494W138_9SPHN</name>
<dbReference type="InterPro" id="IPR000014">
    <property type="entry name" value="PAS"/>
</dbReference>
<dbReference type="NCBIfam" id="TIGR00229">
    <property type="entry name" value="sensory_box"/>
    <property type="match status" value="1"/>
</dbReference>
<evidence type="ECO:0000313" key="11">
    <source>
        <dbReference type="EMBL" id="BBD97036.1"/>
    </source>
</evidence>
<keyword evidence="6" id="KW-0418">Kinase</keyword>
<evidence type="ECO:0000256" key="5">
    <source>
        <dbReference type="ARBA" id="ARBA00022741"/>
    </source>
</evidence>
<keyword evidence="7" id="KW-0067">ATP-binding</keyword>
<reference evidence="11 12" key="1">
    <citation type="submission" date="2018-05" db="EMBL/GenBank/DDBJ databases">
        <title>Complete Genome Sequence of the Nonylphenol-Degrading Bacterium Sphingobium amiense DSM 16289T.</title>
        <authorList>
            <person name="Ootsuka M."/>
            <person name="Nishizawa T."/>
            <person name="Ohta H."/>
        </authorList>
    </citation>
    <scope>NUCLEOTIDE SEQUENCE [LARGE SCALE GENOMIC DNA]</scope>
    <source>
        <strain evidence="11 12">DSM 16289</strain>
    </source>
</reference>
<keyword evidence="12" id="KW-1185">Reference proteome</keyword>
<dbReference type="SUPFAM" id="SSF52172">
    <property type="entry name" value="CheY-like"/>
    <property type="match status" value="2"/>
</dbReference>
<feature type="modified residue" description="4-aspartylphosphate" evidence="8">
    <location>
        <position position="56"/>
    </location>
</feature>
<feature type="domain" description="PAS" evidence="10">
    <location>
        <begin position="152"/>
        <end position="215"/>
    </location>
</feature>
<dbReference type="Pfam" id="PF07536">
    <property type="entry name" value="HWE_HK"/>
    <property type="match status" value="1"/>
</dbReference>
<evidence type="ECO:0000256" key="6">
    <source>
        <dbReference type="ARBA" id="ARBA00022777"/>
    </source>
</evidence>
<dbReference type="SMART" id="SM00091">
    <property type="entry name" value="PAS"/>
    <property type="match status" value="1"/>
</dbReference>
<dbReference type="AlphaFoldDB" id="A0A494W138"/>
<feature type="domain" description="Response regulatory" evidence="9">
    <location>
        <begin position="487"/>
        <end position="597"/>
    </location>
</feature>
<dbReference type="Pfam" id="PF08448">
    <property type="entry name" value="PAS_4"/>
    <property type="match status" value="1"/>
</dbReference>
<feature type="modified residue" description="4-aspartylphosphate" evidence="8">
    <location>
        <position position="537"/>
    </location>
</feature>
<dbReference type="SMART" id="SM00911">
    <property type="entry name" value="HWE_HK"/>
    <property type="match status" value="1"/>
</dbReference>
<dbReference type="CDD" id="cd00130">
    <property type="entry name" value="PAS"/>
    <property type="match status" value="1"/>
</dbReference>
<dbReference type="SMART" id="SM00448">
    <property type="entry name" value="REC"/>
    <property type="match status" value="2"/>
</dbReference>
<keyword evidence="3 8" id="KW-0597">Phosphoprotein</keyword>
<dbReference type="InterPro" id="IPR035965">
    <property type="entry name" value="PAS-like_dom_sf"/>
</dbReference>
<gene>
    <name evidence="11" type="ORF">SAMIE_1005370</name>
</gene>
<accession>A0A494W138</accession>
<protein>
    <recommendedName>
        <fullName evidence="2">histidine kinase</fullName>
        <ecNumber evidence="2">2.7.13.3</ecNumber>
    </recommendedName>
</protein>
<proteinExistence type="predicted"/>
<evidence type="ECO:0000256" key="1">
    <source>
        <dbReference type="ARBA" id="ARBA00000085"/>
    </source>
</evidence>
<dbReference type="PANTHER" id="PTHR41523">
    <property type="entry name" value="TWO-COMPONENT SYSTEM SENSOR PROTEIN"/>
    <property type="match status" value="1"/>
</dbReference>
<evidence type="ECO:0000256" key="3">
    <source>
        <dbReference type="ARBA" id="ARBA00022553"/>
    </source>
</evidence>
<keyword evidence="5" id="KW-0547">Nucleotide-binding</keyword>
<dbReference type="RefSeq" id="WP_066703569.1">
    <property type="nucleotide sequence ID" value="NZ_AP018664.1"/>
</dbReference>
<evidence type="ECO:0000256" key="2">
    <source>
        <dbReference type="ARBA" id="ARBA00012438"/>
    </source>
</evidence>
<dbReference type="GO" id="GO:0000160">
    <property type="term" value="P:phosphorelay signal transduction system"/>
    <property type="evidence" value="ECO:0007669"/>
    <property type="project" value="InterPro"/>
</dbReference>
<dbReference type="EMBL" id="AP018664">
    <property type="protein sequence ID" value="BBD97036.1"/>
    <property type="molecule type" value="Genomic_DNA"/>
</dbReference>
<dbReference type="Gene3D" id="3.30.450.20">
    <property type="entry name" value="PAS domain"/>
    <property type="match status" value="1"/>
</dbReference>
<evidence type="ECO:0000256" key="7">
    <source>
        <dbReference type="ARBA" id="ARBA00022840"/>
    </source>
</evidence>
<dbReference type="InterPro" id="IPR011006">
    <property type="entry name" value="CheY-like_superfamily"/>
</dbReference>
<dbReference type="InterPro" id="IPR011102">
    <property type="entry name" value="Sig_transdc_His_kinase_HWE"/>
</dbReference>
<dbReference type="InterPro" id="IPR001789">
    <property type="entry name" value="Sig_transdc_resp-reg_receiver"/>
</dbReference>